<dbReference type="SUPFAM" id="SSF46955">
    <property type="entry name" value="Putative DNA-binding domain"/>
    <property type="match status" value="1"/>
</dbReference>
<protein>
    <submittedName>
        <fullName evidence="2">MerR family transcriptional regulator</fullName>
    </submittedName>
</protein>
<proteinExistence type="predicted"/>
<feature type="domain" description="HTH merR-type" evidence="1">
    <location>
        <begin position="23"/>
        <end position="89"/>
    </location>
</feature>
<dbReference type="GO" id="GO:0003677">
    <property type="term" value="F:DNA binding"/>
    <property type="evidence" value="ECO:0007669"/>
    <property type="project" value="InterPro"/>
</dbReference>
<gene>
    <name evidence="2" type="ORF">EAH76_16785</name>
</gene>
<evidence type="ECO:0000259" key="1">
    <source>
        <dbReference type="Pfam" id="PF13411"/>
    </source>
</evidence>
<dbReference type="InterPro" id="IPR009061">
    <property type="entry name" value="DNA-bd_dom_put_sf"/>
</dbReference>
<sequence length="133" mass="15210">MRSRRCRRVISEAENIISACSEDQAAQLSGVSLNQLRAWDSNCFFLPSFSEAKGVPFGRIYSFRDIVTLRALNDLRNTKRIPLRHLRAVSAELAHLGDARWTVTTLYVLGKWVVFVDPRTKVRQEIASGQREF</sequence>
<evidence type="ECO:0000313" key="2">
    <source>
        <dbReference type="EMBL" id="TPG51670.1"/>
    </source>
</evidence>
<dbReference type="EMBL" id="RCZC01000005">
    <property type="protein sequence ID" value="TPG51670.1"/>
    <property type="molecule type" value="Genomic_DNA"/>
</dbReference>
<dbReference type="Proteomes" id="UP000319931">
    <property type="component" value="Unassembled WGS sequence"/>
</dbReference>
<dbReference type="Pfam" id="PF13411">
    <property type="entry name" value="MerR_1"/>
    <property type="match status" value="1"/>
</dbReference>
<name>A0A502FQG5_9SPHN</name>
<reference evidence="2 3" key="1">
    <citation type="journal article" date="2019" name="Environ. Microbiol.">
        <title>Species interactions and distinct microbial communities in high Arctic permafrost affected cryosols are associated with the CH4 and CO2 gas fluxes.</title>
        <authorList>
            <person name="Altshuler I."/>
            <person name="Hamel J."/>
            <person name="Turney S."/>
            <person name="Magnuson E."/>
            <person name="Levesque R."/>
            <person name="Greer C."/>
            <person name="Whyte L.G."/>
        </authorList>
    </citation>
    <scope>NUCLEOTIDE SEQUENCE [LARGE SCALE GENOMIC DNA]</scope>
    <source>
        <strain evidence="2 3">E6.1</strain>
    </source>
</reference>
<organism evidence="2 3">
    <name type="scientific">Sphingomonas glacialis</name>
    <dbReference type="NCBI Taxonomy" id="658225"/>
    <lineage>
        <taxon>Bacteria</taxon>
        <taxon>Pseudomonadati</taxon>
        <taxon>Pseudomonadota</taxon>
        <taxon>Alphaproteobacteria</taxon>
        <taxon>Sphingomonadales</taxon>
        <taxon>Sphingomonadaceae</taxon>
        <taxon>Sphingomonas</taxon>
    </lineage>
</organism>
<comment type="caution">
    <text evidence="2">The sequence shown here is derived from an EMBL/GenBank/DDBJ whole genome shotgun (WGS) entry which is preliminary data.</text>
</comment>
<dbReference type="Gene3D" id="1.10.1660.10">
    <property type="match status" value="1"/>
</dbReference>
<evidence type="ECO:0000313" key="3">
    <source>
        <dbReference type="Proteomes" id="UP000319931"/>
    </source>
</evidence>
<dbReference type="AlphaFoldDB" id="A0A502FQG5"/>
<dbReference type="InterPro" id="IPR000551">
    <property type="entry name" value="MerR-type_HTH_dom"/>
</dbReference>
<keyword evidence="3" id="KW-1185">Reference proteome</keyword>
<accession>A0A502FQG5</accession>
<dbReference type="OrthoDB" id="7595417at2"/>
<dbReference type="GO" id="GO:0006355">
    <property type="term" value="P:regulation of DNA-templated transcription"/>
    <property type="evidence" value="ECO:0007669"/>
    <property type="project" value="InterPro"/>
</dbReference>